<reference evidence="2" key="1">
    <citation type="journal article" date="2009" name="Genome Res.">
        <title>Comparative genomic analyses of the human fungal pathogens Coccidioides and their relatives.</title>
        <authorList>
            <person name="Sharpton T.J."/>
            <person name="Stajich J.E."/>
            <person name="Rounsley S.D."/>
            <person name="Gardner M.J."/>
            <person name="Wortman J.R."/>
            <person name="Jordar V.S."/>
            <person name="Maiti R."/>
            <person name="Kodira C.D."/>
            <person name="Neafsey D.E."/>
            <person name="Zeng Q."/>
            <person name="Hung C.-Y."/>
            <person name="McMahan C."/>
            <person name="Muszewska A."/>
            <person name="Grynberg M."/>
            <person name="Mandel M.A."/>
            <person name="Kellner E.M."/>
            <person name="Barker B.M."/>
            <person name="Galgiani J.N."/>
            <person name="Orbach M.J."/>
            <person name="Kirkland T.N."/>
            <person name="Cole G.T."/>
            <person name="Henn M.R."/>
            <person name="Birren B.W."/>
            <person name="Taylor J.W."/>
        </authorList>
    </citation>
    <scope>NUCLEOTIDE SEQUENCE [LARGE SCALE GENOMIC DNA]</scope>
    <source>
        <strain evidence="2">UAMH 1704</strain>
    </source>
</reference>
<evidence type="ECO:0000313" key="1">
    <source>
        <dbReference type="EMBL" id="EEP77462.1"/>
    </source>
</evidence>
<dbReference type="HOGENOM" id="CLU_2980831_0_0_1"/>
<proteinExistence type="predicted"/>
<dbReference type="AlphaFoldDB" id="C4JF89"/>
<gene>
    <name evidence="1" type="ORF">UREG_02311</name>
</gene>
<sequence length="58" mass="6683">MGCHFLTKYLTFGSRFDISPESKGYRKHDGLLKANVYKREHFQRKAMMSPGSIKPSTC</sequence>
<keyword evidence="2" id="KW-1185">Reference proteome</keyword>
<dbReference type="EMBL" id="CH476615">
    <property type="protein sequence ID" value="EEP77462.1"/>
    <property type="molecule type" value="Genomic_DNA"/>
</dbReference>
<organism evidence="1 2">
    <name type="scientific">Uncinocarpus reesii (strain UAMH 1704)</name>
    <dbReference type="NCBI Taxonomy" id="336963"/>
    <lineage>
        <taxon>Eukaryota</taxon>
        <taxon>Fungi</taxon>
        <taxon>Dikarya</taxon>
        <taxon>Ascomycota</taxon>
        <taxon>Pezizomycotina</taxon>
        <taxon>Eurotiomycetes</taxon>
        <taxon>Eurotiomycetidae</taxon>
        <taxon>Onygenales</taxon>
        <taxon>Onygenaceae</taxon>
        <taxon>Uncinocarpus</taxon>
    </lineage>
</organism>
<name>C4JF89_UNCRE</name>
<protein>
    <submittedName>
        <fullName evidence="1">Uncharacterized protein</fullName>
    </submittedName>
</protein>
<dbReference type="Proteomes" id="UP000002058">
    <property type="component" value="Unassembled WGS sequence"/>
</dbReference>
<evidence type="ECO:0000313" key="2">
    <source>
        <dbReference type="Proteomes" id="UP000002058"/>
    </source>
</evidence>
<accession>C4JF89</accession>
<dbReference type="KEGG" id="ure:UREG_02311"/>
<dbReference type="RefSeq" id="XP_002542795.1">
    <property type="nucleotide sequence ID" value="XM_002542749.1"/>
</dbReference>
<dbReference type="GeneID" id="8439124"/>
<dbReference type="VEuPathDB" id="FungiDB:UREG_02311"/>
<dbReference type="InParanoid" id="C4JF89"/>